<sequence>MADKPDAPDAAKVQADPEMAQLAAQIAGEPDPIIVEGKDSVS</sequence>
<reference evidence="1" key="1">
    <citation type="journal article" date="2015" name="Nature">
        <title>Complex archaea that bridge the gap between prokaryotes and eukaryotes.</title>
        <authorList>
            <person name="Spang A."/>
            <person name="Saw J.H."/>
            <person name="Jorgensen S.L."/>
            <person name="Zaremba-Niedzwiedzka K."/>
            <person name="Martijn J."/>
            <person name="Lind A.E."/>
            <person name="van Eijk R."/>
            <person name="Schleper C."/>
            <person name="Guy L."/>
            <person name="Ettema T.J."/>
        </authorList>
    </citation>
    <scope>NUCLEOTIDE SEQUENCE</scope>
</reference>
<dbReference type="EMBL" id="LAZR01025732">
    <property type="protein sequence ID" value="KKL70974.1"/>
    <property type="molecule type" value="Genomic_DNA"/>
</dbReference>
<proteinExistence type="predicted"/>
<gene>
    <name evidence="1" type="ORF">LCGC14_2099520</name>
</gene>
<accession>A0A0F9EAI3</accession>
<name>A0A0F9EAI3_9ZZZZ</name>
<dbReference type="AlphaFoldDB" id="A0A0F9EAI3"/>
<organism evidence="1">
    <name type="scientific">marine sediment metagenome</name>
    <dbReference type="NCBI Taxonomy" id="412755"/>
    <lineage>
        <taxon>unclassified sequences</taxon>
        <taxon>metagenomes</taxon>
        <taxon>ecological metagenomes</taxon>
    </lineage>
</organism>
<evidence type="ECO:0000313" key="1">
    <source>
        <dbReference type="EMBL" id="KKL70974.1"/>
    </source>
</evidence>
<protein>
    <submittedName>
        <fullName evidence="1">Uncharacterized protein</fullName>
    </submittedName>
</protein>
<comment type="caution">
    <text evidence="1">The sequence shown here is derived from an EMBL/GenBank/DDBJ whole genome shotgun (WGS) entry which is preliminary data.</text>
</comment>
<feature type="non-terminal residue" evidence="1">
    <location>
        <position position="42"/>
    </location>
</feature>